<dbReference type="Pfam" id="PF13185">
    <property type="entry name" value="GAF_2"/>
    <property type="match status" value="1"/>
</dbReference>
<dbReference type="InterPro" id="IPR050482">
    <property type="entry name" value="Sensor_HK_TwoCompSys"/>
</dbReference>
<evidence type="ECO:0000256" key="1">
    <source>
        <dbReference type="ARBA" id="ARBA00022679"/>
    </source>
</evidence>
<dbReference type="Gene3D" id="3.30.565.10">
    <property type="entry name" value="Histidine kinase-like ATPase, C-terminal domain"/>
    <property type="match status" value="1"/>
</dbReference>
<protein>
    <submittedName>
        <fullName evidence="5">GAF domain-containing protein</fullName>
    </submittedName>
</protein>
<evidence type="ECO:0000256" key="2">
    <source>
        <dbReference type="ARBA" id="ARBA00022777"/>
    </source>
</evidence>
<dbReference type="InterPro" id="IPR029016">
    <property type="entry name" value="GAF-like_dom_sf"/>
</dbReference>
<feature type="domain" description="GAF" evidence="4">
    <location>
        <begin position="226"/>
        <end position="371"/>
    </location>
</feature>
<dbReference type="Proteomes" id="UP001500416">
    <property type="component" value="Unassembled WGS sequence"/>
</dbReference>
<dbReference type="PANTHER" id="PTHR24421:SF56">
    <property type="entry name" value="OXYGEN SENSOR HISTIDINE KINASE RESPONSE REGULATOR DOST"/>
    <property type="match status" value="1"/>
</dbReference>
<keyword evidence="1" id="KW-0808">Transferase</keyword>
<dbReference type="Pfam" id="PF07730">
    <property type="entry name" value="HisKA_3"/>
    <property type="match status" value="1"/>
</dbReference>
<dbReference type="InterPro" id="IPR003594">
    <property type="entry name" value="HATPase_dom"/>
</dbReference>
<comment type="caution">
    <text evidence="5">The sequence shown here is derived from an EMBL/GenBank/DDBJ whole genome shotgun (WGS) entry which is preliminary data.</text>
</comment>
<dbReference type="InterPro" id="IPR003018">
    <property type="entry name" value="GAF"/>
</dbReference>
<keyword evidence="3" id="KW-0902">Two-component regulatory system</keyword>
<gene>
    <name evidence="5" type="ORF">GCM10010492_58360</name>
</gene>
<evidence type="ECO:0000313" key="6">
    <source>
        <dbReference type="Proteomes" id="UP001500416"/>
    </source>
</evidence>
<sequence>MSGPGEGGSTGRREIQGLSGLRLKELVREVTERLGAIAAGQSRLEALLDAVVGVASGLELDPTLKRIVQAATDLTDARYGALGVLGDDGRLSNFVYVGIDERTRARMGPLPTGHGLLGQLIADPRPLRLTDLAAHTSSIGFPEHHPPMGSFLGVPVRVRDEVFGNLYLTDKRGGEFTADDEAVMQALAAAAGVAVENSRLFEQARTRQRRLEATGEVITELLSGISERGALRLICRRAAELADADRALVLVRDRDSDAWRVDAADTDDGALVGRRVPSSDRLLAEVLAAAMPVLERDLDRESSTELADLLPGLRHVIGVPMRSEGDVVGVLMALRLKGRPAYSPDQVPTMASFADQASLALELAEKRRGAEELAVYSDRDRIARDLHDHVIQRLFAAGMGLQSTLRLLRGHPAEQRVRQTVAHLDDVVGEIRSSIFDLHLTTDEAATSPRRRLLDAATDAAPGLTVTMKVSGALDTLVPAELVPDVEAVLREALSNAARHGRADQATVTLDATPDRLTAEVVDNGVGIDPRAARSGLRNLERRATALGGDLLAEPLPERGTRLRWSVPLP</sequence>
<accession>A0ABN0UHJ4</accession>
<dbReference type="SUPFAM" id="SSF55874">
    <property type="entry name" value="ATPase domain of HSP90 chaperone/DNA topoisomerase II/histidine kinase"/>
    <property type="match status" value="1"/>
</dbReference>
<dbReference type="CDD" id="cd16917">
    <property type="entry name" value="HATPase_UhpB-NarQ-NarX-like"/>
    <property type="match status" value="1"/>
</dbReference>
<dbReference type="RefSeq" id="WP_343937144.1">
    <property type="nucleotide sequence ID" value="NZ_BAAABU010000018.1"/>
</dbReference>
<dbReference type="SUPFAM" id="SSF55781">
    <property type="entry name" value="GAF domain-like"/>
    <property type="match status" value="2"/>
</dbReference>
<organism evidence="5 6">
    <name type="scientific">Saccharothrix mutabilis subsp. mutabilis</name>
    <dbReference type="NCBI Taxonomy" id="66855"/>
    <lineage>
        <taxon>Bacteria</taxon>
        <taxon>Bacillati</taxon>
        <taxon>Actinomycetota</taxon>
        <taxon>Actinomycetes</taxon>
        <taxon>Pseudonocardiales</taxon>
        <taxon>Pseudonocardiaceae</taxon>
        <taxon>Saccharothrix</taxon>
    </lineage>
</organism>
<proteinExistence type="predicted"/>
<dbReference type="EMBL" id="BAAABU010000018">
    <property type="protein sequence ID" value="GAA0250502.1"/>
    <property type="molecule type" value="Genomic_DNA"/>
</dbReference>
<keyword evidence="6" id="KW-1185">Reference proteome</keyword>
<dbReference type="Pfam" id="PF02518">
    <property type="entry name" value="HATPase_c"/>
    <property type="match status" value="1"/>
</dbReference>
<evidence type="ECO:0000313" key="5">
    <source>
        <dbReference type="EMBL" id="GAA0250502.1"/>
    </source>
</evidence>
<name>A0ABN0UHJ4_9PSEU</name>
<dbReference type="InterPro" id="IPR036890">
    <property type="entry name" value="HATPase_C_sf"/>
</dbReference>
<dbReference type="Gene3D" id="1.20.5.1930">
    <property type="match status" value="1"/>
</dbReference>
<keyword evidence="2" id="KW-0418">Kinase</keyword>
<dbReference type="PANTHER" id="PTHR24421">
    <property type="entry name" value="NITRATE/NITRITE SENSOR PROTEIN NARX-RELATED"/>
    <property type="match status" value="1"/>
</dbReference>
<dbReference type="SMART" id="SM00065">
    <property type="entry name" value="GAF"/>
    <property type="match status" value="2"/>
</dbReference>
<dbReference type="InterPro" id="IPR011712">
    <property type="entry name" value="Sig_transdc_His_kin_sub3_dim/P"/>
</dbReference>
<evidence type="ECO:0000256" key="3">
    <source>
        <dbReference type="ARBA" id="ARBA00023012"/>
    </source>
</evidence>
<dbReference type="Pfam" id="PF01590">
    <property type="entry name" value="GAF"/>
    <property type="match status" value="1"/>
</dbReference>
<dbReference type="Gene3D" id="3.30.450.40">
    <property type="match status" value="2"/>
</dbReference>
<feature type="domain" description="GAF" evidence="4">
    <location>
        <begin position="59"/>
        <end position="205"/>
    </location>
</feature>
<evidence type="ECO:0000259" key="4">
    <source>
        <dbReference type="SMART" id="SM00065"/>
    </source>
</evidence>
<reference evidence="5 6" key="1">
    <citation type="journal article" date="2019" name="Int. J. Syst. Evol. Microbiol.">
        <title>The Global Catalogue of Microorganisms (GCM) 10K type strain sequencing project: providing services to taxonomists for standard genome sequencing and annotation.</title>
        <authorList>
            <consortium name="The Broad Institute Genomics Platform"/>
            <consortium name="The Broad Institute Genome Sequencing Center for Infectious Disease"/>
            <person name="Wu L."/>
            <person name="Ma J."/>
        </authorList>
    </citation>
    <scope>NUCLEOTIDE SEQUENCE [LARGE SCALE GENOMIC DNA]</scope>
    <source>
        <strain evidence="5 6">JCM 3380</strain>
    </source>
</reference>